<dbReference type="Proteomes" id="UP001177021">
    <property type="component" value="Unassembled WGS sequence"/>
</dbReference>
<comment type="caution">
    <text evidence="1">The sequence shown here is derived from an EMBL/GenBank/DDBJ whole genome shotgun (WGS) entry which is preliminary data.</text>
</comment>
<dbReference type="EMBL" id="CASHSV030000002">
    <property type="protein sequence ID" value="CAJ2635032.1"/>
    <property type="molecule type" value="Genomic_DNA"/>
</dbReference>
<accession>A0ACB0IS68</accession>
<organism evidence="1 2">
    <name type="scientific">Trifolium pratense</name>
    <name type="common">Red clover</name>
    <dbReference type="NCBI Taxonomy" id="57577"/>
    <lineage>
        <taxon>Eukaryota</taxon>
        <taxon>Viridiplantae</taxon>
        <taxon>Streptophyta</taxon>
        <taxon>Embryophyta</taxon>
        <taxon>Tracheophyta</taxon>
        <taxon>Spermatophyta</taxon>
        <taxon>Magnoliopsida</taxon>
        <taxon>eudicotyledons</taxon>
        <taxon>Gunneridae</taxon>
        <taxon>Pentapetalae</taxon>
        <taxon>rosids</taxon>
        <taxon>fabids</taxon>
        <taxon>Fabales</taxon>
        <taxon>Fabaceae</taxon>
        <taxon>Papilionoideae</taxon>
        <taxon>50 kb inversion clade</taxon>
        <taxon>NPAAA clade</taxon>
        <taxon>Hologalegina</taxon>
        <taxon>IRL clade</taxon>
        <taxon>Trifolieae</taxon>
        <taxon>Trifolium</taxon>
    </lineage>
</organism>
<protein>
    <submittedName>
        <fullName evidence="1">Uncharacterized protein</fullName>
    </submittedName>
</protein>
<gene>
    <name evidence="1" type="ORF">MILVUS5_LOCUS5801</name>
</gene>
<evidence type="ECO:0000313" key="2">
    <source>
        <dbReference type="Proteomes" id="UP001177021"/>
    </source>
</evidence>
<reference evidence="1" key="1">
    <citation type="submission" date="2023-10" db="EMBL/GenBank/DDBJ databases">
        <authorList>
            <person name="Rodriguez Cubillos JULIANA M."/>
            <person name="De Vega J."/>
        </authorList>
    </citation>
    <scope>NUCLEOTIDE SEQUENCE</scope>
</reference>
<keyword evidence="2" id="KW-1185">Reference proteome</keyword>
<evidence type="ECO:0000313" key="1">
    <source>
        <dbReference type="EMBL" id="CAJ2635032.1"/>
    </source>
</evidence>
<name>A0ACB0IS68_TRIPR</name>
<sequence length="70" mass="7968">MESYTVINIFGKSISQRWKQNFVHVKVRHGQGLVLEAWKQIYVILMVLGALYFELVLDSKGALASLSQNT</sequence>
<proteinExistence type="predicted"/>